<dbReference type="GO" id="GO:0042575">
    <property type="term" value="C:DNA polymerase complex"/>
    <property type="evidence" value="ECO:0007669"/>
    <property type="project" value="UniProtKB-ARBA"/>
</dbReference>
<dbReference type="GO" id="GO:0004190">
    <property type="term" value="F:aspartic-type endopeptidase activity"/>
    <property type="evidence" value="ECO:0007669"/>
    <property type="project" value="InterPro"/>
</dbReference>
<dbReference type="EC" id="2.7.7.49" evidence="1"/>
<dbReference type="RefSeq" id="XP_034249687.1">
    <property type="nucleotide sequence ID" value="XM_034393796.1"/>
</dbReference>
<dbReference type="InterPro" id="IPR041373">
    <property type="entry name" value="RT_RNaseH"/>
</dbReference>
<feature type="compositionally biased region" description="Basic and acidic residues" evidence="8">
    <location>
        <begin position="258"/>
        <end position="278"/>
    </location>
</feature>
<dbReference type="FunFam" id="3.10.20.370:FF:000001">
    <property type="entry name" value="Retrovirus-related Pol polyprotein from transposon 17.6-like protein"/>
    <property type="match status" value="1"/>
</dbReference>
<dbReference type="FunFam" id="3.30.70.270:FF:000020">
    <property type="entry name" value="Transposon Tf2-6 polyprotein-like Protein"/>
    <property type="match status" value="1"/>
</dbReference>
<evidence type="ECO:0000259" key="11">
    <source>
        <dbReference type="PROSITE" id="PS50994"/>
    </source>
</evidence>
<dbReference type="SUPFAM" id="SSF50630">
    <property type="entry name" value="Acid proteases"/>
    <property type="match status" value="1"/>
</dbReference>
<dbReference type="GO" id="GO:0004519">
    <property type="term" value="F:endonuclease activity"/>
    <property type="evidence" value="ECO:0007669"/>
    <property type="project" value="UniProtKB-KW"/>
</dbReference>
<dbReference type="GO" id="GO:0003964">
    <property type="term" value="F:RNA-directed DNA polymerase activity"/>
    <property type="evidence" value="ECO:0007669"/>
    <property type="project" value="UniProtKB-KW"/>
</dbReference>
<dbReference type="PROSITE" id="PS00141">
    <property type="entry name" value="ASP_PROTEASE"/>
    <property type="match status" value="1"/>
</dbReference>
<dbReference type="InterPro" id="IPR001969">
    <property type="entry name" value="Aspartic_peptidase_AS"/>
</dbReference>
<evidence type="ECO:0000256" key="7">
    <source>
        <dbReference type="ARBA" id="ARBA00022918"/>
    </source>
</evidence>
<dbReference type="InterPro" id="IPR036397">
    <property type="entry name" value="RNaseH_sf"/>
</dbReference>
<dbReference type="Gene3D" id="3.30.420.10">
    <property type="entry name" value="Ribonuclease H-like superfamily/Ribonuclease H"/>
    <property type="match status" value="1"/>
</dbReference>
<dbReference type="InterPro" id="IPR000477">
    <property type="entry name" value="RT_dom"/>
</dbReference>
<dbReference type="CDD" id="cd09274">
    <property type="entry name" value="RNase_HI_RT_Ty3"/>
    <property type="match status" value="1"/>
</dbReference>
<gene>
    <name evidence="13" type="primary">LOC117650391</name>
</gene>
<dbReference type="InterPro" id="IPR012337">
    <property type="entry name" value="RNaseH-like_sf"/>
</dbReference>
<sequence length="1625" mass="184711">MVKKPKQCKQSRETDCMKKALQDCTSKILNEEQHPDCDVCTSCKDVPKLRNAPYIKCEILGTQTEALLDTGAQITVLKRTRKDLPQAKLRLKSATAHRAPLYGPTWTDFQIKGKTYSFQVYEADISENLIGYDFMEHFDVRVHAKGRFAKFGSKVRVPFRVRKSPTKGKFDDGTLYYVVRANQRTLLRPFVTKKLETKLDADLEADELGEASAWVRQGDVVAMEQDEVEVLSTPTQCSEPSVTSPLAGLNVNLKEKENYETEKENKDKVKSEKVDTKQKQSMRIQPEEVLNLESSTIRTGLFTNNKFAENKVSKLPATVLVQSGMVPCVSAPITVTMENLGAKCIEIPKYTIIGEVFLVHPLKYSGLTEDDDDDLNPNFLGDIEPDEDPVLVEGDEEAEDTEEIVELCHLCGVAWTEHEVAPHYGAEINTTPREPPLEKLPEDLQTLLEKSSKNLTPEQKEVLENILKTHHDVFAKDNYTFGTCPWLRFRIDTGDHPPIKQNARPVPLHYRKEVRETFLKYLKMGAIKPSQSAWASPILCVPKKTGEVRVCVDYRALNAITRVPAAPIPRTQELLQHLAGKKYYHCADLAHGYHNLVVHPDDQPKTAIILPDDLALPSRQYEYTRMGFGLSAAPGAFQYVTDRLVTPATVKTPENDLGDTVAVYIDDVCIAGDKVDQMMTRLIAFFNRVRAGGFLLKAKKCELFQTEVSFLGHVLSEKGIRVDNKKIHQITHWPAPKDVKEVRSWLGLVQYYAKYVPHLATIATPIFALMKQGVPFEWSNDCEKAFAEIKQKLVSPPILGTPDVEKGQFTVTCDASLTGLGAVLTQEQDGKDVTISFWSKLLNKAQRNYCATHRELLALVEAIKAFNHYLAGAPFIVKSDHAALQWLRNFKNPTGRLARWLERLAPYKFEVVHEKGINIGHADALSRRPARPCTANCKKCARLEERDAASLNYIDMDKLLELDTLPSSKNFELFHVYDNIFHSPPSIPLCHAVSHDGKFGKGLALELETLYRVKKDFLKQKDRGCPGLVISHSHGRCIVNVITKVKYYDKPTPEEVEQALITLRLWVIKHNVPAICMPEFSCGLDKMQLATLVEMLHRVFGDLAFRIYMYHFEPATNIHWKTCDVHCKLCEVEDRMTIPANTDEVIANWTTIVPDGVSSMTMVRDQKLDEDIMPIYMAVNDGQKPHFQEVSAFGPRTRTLWHKFKSLEIQDHLLYKRIEHPSGNPEKTSTVLVLPRKHVKPTMEMYHTQLGQNNHFGVGKTLQTLKRFFWWPGMYNDVAEFVASCTTCLRVKGPLQKIKVPLKIFHDGVLHGRWHVDTAGPYPTTKEGYKFVLVAVEALSGWPVFVPLKTQQAQEVARALITHVFSVYGAPLSILTDQAQIFESELFHEIMALYHIKKTRTTAYHPSANGKAERWVRTLKQNLKLLCDGAHRMWVEYLPFIAQAYRSLPHAKHKFSPYEIMFGAPMRTPLHMDQGPPPVMPVMKDNYPWAVRNALCKIHEEVRKIRAEAAIKMKQYYDRNAGICPFNVGDKVFLYNKALKWYEACRKLHIEWTGPYTILTLINDCDARIQNDKEPSDIQVVHMDRLAPHPSVGEEGVGAWLNWLTFNGTDESDEYLFLQERKKKE</sequence>
<evidence type="ECO:0000259" key="10">
    <source>
        <dbReference type="PROSITE" id="PS50878"/>
    </source>
</evidence>
<accession>A0A6P8ZWD2</accession>
<keyword evidence="3" id="KW-0548">Nucleotidyltransferase</keyword>
<dbReference type="GO" id="GO:0003676">
    <property type="term" value="F:nucleic acid binding"/>
    <property type="evidence" value="ECO:0007669"/>
    <property type="project" value="InterPro"/>
</dbReference>
<name>A0A6P8ZWD2_THRPL</name>
<dbReference type="Gene3D" id="1.10.340.70">
    <property type="match status" value="1"/>
</dbReference>
<keyword evidence="12" id="KW-1185">Reference proteome</keyword>
<dbReference type="InterPro" id="IPR043128">
    <property type="entry name" value="Rev_trsase/Diguanyl_cyclase"/>
</dbReference>
<evidence type="ECO:0000256" key="6">
    <source>
        <dbReference type="ARBA" id="ARBA00022801"/>
    </source>
</evidence>
<dbReference type="InterPro" id="IPR041588">
    <property type="entry name" value="Integrase_H2C2"/>
</dbReference>
<evidence type="ECO:0000313" key="12">
    <source>
        <dbReference type="Proteomes" id="UP000515158"/>
    </source>
</evidence>
<dbReference type="Gene3D" id="3.30.70.270">
    <property type="match status" value="2"/>
</dbReference>
<dbReference type="SUPFAM" id="SSF53098">
    <property type="entry name" value="Ribonuclease H-like"/>
    <property type="match status" value="1"/>
</dbReference>
<dbReference type="InterPro" id="IPR043472">
    <property type="entry name" value="Macro_dom-like"/>
</dbReference>
<dbReference type="PANTHER" id="PTHR37984">
    <property type="entry name" value="PROTEIN CBG26694"/>
    <property type="match status" value="1"/>
</dbReference>
<dbReference type="PROSITE" id="PS50878">
    <property type="entry name" value="RT_POL"/>
    <property type="match status" value="1"/>
</dbReference>
<keyword evidence="7" id="KW-0695">RNA-directed DNA polymerase</keyword>
<dbReference type="InterPro" id="IPR043502">
    <property type="entry name" value="DNA/RNA_pol_sf"/>
</dbReference>
<feature type="domain" description="Reverse transcriptase" evidence="10">
    <location>
        <begin position="522"/>
        <end position="715"/>
    </location>
</feature>
<feature type="domain" description="Integrase catalytic" evidence="11">
    <location>
        <begin position="1297"/>
        <end position="1465"/>
    </location>
</feature>
<dbReference type="InterPro" id="IPR050951">
    <property type="entry name" value="Retrovirus_Pol_polyprotein"/>
</dbReference>
<dbReference type="Pfam" id="PF00078">
    <property type="entry name" value="RVT_1"/>
    <property type="match status" value="1"/>
</dbReference>
<dbReference type="PANTHER" id="PTHR37984:SF5">
    <property type="entry name" value="PROTEIN NYNRIN-LIKE"/>
    <property type="match status" value="1"/>
</dbReference>
<dbReference type="Pfam" id="PF00077">
    <property type="entry name" value="RVP"/>
    <property type="match status" value="1"/>
</dbReference>
<dbReference type="SUPFAM" id="SSF56672">
    <property type="entry name" value="DNA/RNA polymerases"/>
    <property type="match status" value="1"/>
</dbReference>
<dbReference type="GO" id="GO:0015074">
    <property type="term" value="P:DNA integration"/>
    <property type="evidence" value="ECO:0007669"/>
    <property type="project" value="InterPro"/>
</dbReference>
<dbReference type="InterPro" id="IPR018061">
    <property type="entry name" value="Retropepsins"/>
</dbReference>
<dbReference type="PROSITE" id="PS50994">
    <property type="entry name" value="INTEGRASE"/>
    <property type="match status" value="1"/>
</dbReference>
<feature type="domain" description="Peptidase A2" evidence="9">
    <location>
        <begin position="64"/>
        <end position="79"/>
    </location>
</feature>
<feature type="region of interest" description="Disordered" evidence="8">
    <location>
        <begin position="258"/>
        <end position="282"/>
    </location>
</feature>
<dbReference type="InParanoid" id="A0A6P8ZWD2"/>
<dbReference type="SUPFAM" id="SSF52949">
    <property type="entry name" value="Macro domain-like"/>
    <property type="match status" value="1"/>
</dbReference>
<reference evidence="13" key="1">
    <citation type="submission" date="2025-08" db="UniProtKB">
        <authorList>
            <consortium name="RefSeq"/>
        </authorList>
    </citation>
    <scope>IDENTIFICATION</scope>
    <source>
        <tissue evidence="13">Total insect</tissue>
    </source>
</reference>
<protein>
    <recommendedName>
        <fullName evidence="1">RNA-directed DNA polymerase</fullName>
        <ecNumber evidence="1">2.7.7.49</ecNumber>
    </recommendedName>
</protein>
<keyword evidence="5" id="KW-0255">Endonuclease</keyword>
<dbReference type="KEGG" id="tpal:117650391"/>
<dbReference type="FunFam" id="3.30.420.10:FF:000032">
    <property type="entry name" value="Retrovirus-related Pol polyprotein from transposon 297-like Protein"/>
    <property type="match status" value="1"/>
</dbReference>
<keyword evidence="4" id="KW-0540">Nuclease</keyword>
<proteinExistence type="predicted"/>
<dbReference type="Proteomes" id="UP000515158">
    <property type="component" value="Unplaced"/>
</dbReference>
<evidence type="ECO:0000256" key="5">
    <source>
        <dbReference type="ARBA" id="ARBA00022759"/>
    </source>
</evidence>
<dbReference type="Gene3D" id="2.40.70.10">
    <property type="entry name" value="Acid Proteases"/>
    <property type="match status" value="1"/>
</dbReference>
<dbReference type="Pfam" id="PF17921">
    <property type="entry name" value="Integrase_H2C2"/>
    <property type="match status" value="1"/>
</dbReference>
<dbReference type="InterPro" id="IPR021109">
    <property type="entry name" value="Peptidase_aspartic_dom_sf"/>
</dbReference>
<dbReference type="InterPro" id="IPR001584">
    <property type="entry name" value="Integrase_cat-core"/>
</dbReference>
<evidence type="ECO:0000256" key="1">
    <source>
        <dbReference type="ARBA" id="ARBA00012493"/>
    </source>
</evidence>
<dbReference type="Pfam" id="PF17917">
    <property type="entry name" value="RT_RNaseH"/>
    <property type="match status" value="1"/>
</dbReference>
<dbReference type="Gene3D" id="3.10.10.10">
    <property type="entry name" value="HIV Type 1 Reverse Transcriptase, subunit A, domain 1"/>
    <property type="match status" value="1"/>
</dbReference>
<dbReference type="OrthoDB" id="425619at2759"/>
<dbReference type="CDD" id="cd01647">
    <property type="entry name" value="RT_LTR"/>
    <property type="match status" value="1"/>
</dbReference>
<evidence type="ECO:0000256" key="4">
    <source>
        <dbReference type="ARBA" id="ARBA00022722"/>
    </source>
</evidence>
<dbReference type="InterPro" id="IPR001995">
    <property type="entry name" value="Peptidase_A2_cat"/>
</dbReference>
<keyword evidence="2" id="KW-0808">Transferase</keyword>
<dbReference type="FunFam" id="1.10.340.70:FF:000001">
    <property type="entry name" value="Retrovirus-related Pol polyprotein from transposon gypsy-like Protein"/>
    <property type="match status" value="1"/>
</dbReference>
<organism evidence="13">
    <name type="scientific">Thrips palmi</name>
    <name type="common">Melon thrips</name>
    <dbReference type="NCBI Taxonomy" id="161013"/>
    <lineage>
        <taxon>Eukaryota</taxon>
        <taxon>Metazoa</taxon>
        <taxon>Ecdysozoa</taxon>
        <taxon>Arthropoda</taxon>
        <taxon>Hexapoda</taxon>
        <taxon>Insecta</taxon>
        <taxon>Pterygota</taxon>
        <taxon>Neoptera</taxon>
        <taxon>Paraneoptera</taxon>
        <taxon>Thysanoptera</taxon>
        <taxon>Terebrantia</taxon>
        <taxon>Thripoidea</taxon>
        <taxon>Thripidae</taxon>
        <taxon>Thrips</taxon>
    </lineage>
</organism>
<evidence type="ECO:0000256" key="8">
    <source>
        <dbReference type="SAM" id="MobiDB-lite"/>
    </source>
</evidence>
<evidence type="ECO:0000313" key="13">
    <source>
        <dbReference type="RefSeq" id="XP_034249687.1"/>
    </source>
</evidence>
<dbReference type="GO" id="GO:0006508">
    <property type="term" value="P:proteolysis"/>
    <property type="evidence" value="ECO:0007669"/>
    <property type="project" value="InterPro"/>
</dbReference>
<evidence type="ECO:0000256" key="3">
    <source>
        <dbReference type="ARBA" id="ARBA00022695"/>
    </source>
</evidence>
<evidence type="ECO:0000259" key="9">
    <source>
        <dbReference type="PROSITE" id="PS50175"/>
    </source>
</evidence>
<keyword evidence="6" id="KW-0378">Hydrolase</keyword>
<dbReference type="GeneID" id="117650391"/>
<dbReference type="Gene3D" id="3.40.220.10">
    <property type="entry name" value="Leucine Aminopeptidase, subunit E, domain 1"/>
    <property type="match status" value="1"/>
</dbReference>
<dbReference type="PROSITE" id="PS50175">
    <property type="entry name" value="ASP_PROT_RETROV"/>
    <property type="match status" value="1"/>
</dbReference>
<evidence type="ECO:0000256" key="2">
    <source>
        <dbReference type="ARBA" id="ARBA00022679"/>
    </source>
</evidence>